<proteinExistence type="predicted"/>
<dbReference type="Gene3D" id="3.90.550.10">
    <property type="entry name" value="Spore Coat Polysaccharide Biosynthesis Protein SpsA, Chain A"/>
    <property type="match status" value="1"/>
</dbReference>
<dbReference type="PANTHER" id="PTHR42883">
    <property type="entry name" value="GLUCOSE-1-PHOSPHATE THYMIDYLTRANSFERASE"/>
    <property type="match status" value="1"/>
</dbReference>
<dbReference type="InterPro" id="IPR029044">
    <property type="entry name" value="Nucleotide-diphossugar_trans"/>
</dbReference>
<dbReference type="Pfam" id="PF00483">
    <property type="entry name" value="NTP_transferase"/>
    <property type="match status" value="1"/>
</dbReference>
<dbReference type="GO" id="GO:0008879">
    <property type="term" value="F:glucose-1-phosphate thymidylyltransferase activity"/>
    <property type="evidence" value="ECO:0007669"/>
    <property type="project" value="UniProtKB-EC"/>
</dbReference>
<dbReference type="EMBL" id="DRZM01000044">
    <property type="protein sequence ID" value="HHP04377.1"/>
    <property type="molecule type" value="Genomic_DNA"/>
</dbReference>
<dbReference type="NCBIfam" id="TIGR01208">
    <property type="entry name" value="rmlA_long"/>
    <property type="match status" value="1"/>
</dbReference>
<comment type="caution">
    <text evidence="2">The sequence shown here is derived from an EMBL/GenBank/DDBJ whole genome shotgun (WGS) entry which is preliminary data.</text>
</comment>
<organism evidence="2">
    <name type="scientific">Thermofilum pendens</name>
    <dbReference type="NCBI Taxonomy" id="2269"/>
    <lineage>
        <taxon>Archaea</taxon>
        <taxon>Thermoproteota</taxon>
        <taxon>Thermoprotei</taxon>
        <taxon>Thermofilales</taxon>
        <taxon>Thermofilaceae</taxon>
        <taxon>Thermofilum</taxon>
    </lineage>
</organism>
<reference evidence="2" key="1">
    <citation type="journal article" date="2020" name="mSystems">
        <title>Genome- and Community-Level Interaction Insights into Carbon Utilization and Element Cycling Functions of Hydrothermarchaeota in Hydrothermal Sediment.</title>
        <authorList>
            <person name="Zhou Z."/>
            <person name="Liu Y."/>
            <person name="Xu W."/>
            <person name="Pan J."/>
            <person name="Luo Z.H."/>
            <person name="Li M."/>
        </authorList>
    </citation>
    <scope>NUCLEOTIDE SEQUENCE [LARGE SCALE GENOMIC DNA]</scope>
    <source>
        <strain evidence="2">SpSt-1125</strain>
    </source>
</reference>
<feature type="domain" description="Nucleotidyl transferase" evidence="1">
    <location>
        <begin position="2"/>
        <end position="237"/>
    </location>
</feature>
<protein>
    <submittedName>
        <fullName evidence="2">Glucose-1-phosphate thymidylyltransferase</fullName>
        <ecNumber evidence="2">2.7.7.24</ecNumber>
    </submittedName>
</protein>
<keyword evidence="2" id="KW-0548">Nucleotidyltransferase</keyword>
<evidence type="ECO:0000313" key="2">
    <source>
        <dbReference type="EMBL" id="HHP04377.1"/>
    </source>
</evidence>
<dbReference type="AlphaFoldDB" id="A0A7J3X5J1"/>
<dbReference type="EC" id="2.7.7.24" evidence="2"/>
<sequence length="357" mass="39566">MKGVLLHGGLGTRLRPLTHTGPKQLIQIAGKPVSQWALEDLRDAGVKEVAVVLGNLAPERVVEYYGDGSQLGLKLTYIYQGYPYGIAHAVYMARDFVGDEPFIVYLGDNVILECISRFAKEFEESDADAMVLLVEVEDPRRFGVAKFNKEGKLIGFVEKPREPPSRFALAGVYFFRPPHVFRVIEKLKPSWRGELEITDALQGLIDGGFKVEHDVIRGWWKDTGTPEDILEANRLLLDYRYREVSVRGEVERSRVEGRVVIEDGAVLRSSVVRGPCYIGAGSVVEESYVGPYTSIGRMCKLVGVEVENSVVMDDVVLERVGARIVDSIVGAEAVVKGNMSMPKGIRLIVGEKSVIEL</sequence>
<accession>A0A7J3X5J1</accession>
<evidence type="ECO:0000259" key="1">
    <source>
        <dbReference type="Pfam" id="PF00483"/>
    </source>
</evidence>
<dbReference type="SUPFAM" id="SSF53448">
    <property type="entry name" value="Nucleotide-diphospho-sugar transferases"/>
    <property type="match status" value="1"/>
</dbReference>
<dbReference type="CDD" id="cd04189">
    <property type="entry name" value="G1P_TT_long"/>
    <property type="match status" value="1"/>
</dbReference>
<dbReference type="InterPro" id="IPR005908">
    <property type="entry name" value="G1P_thy_trans_l"/>
</dbReference>
<dbReference type="PANTHER" id="PTHR42883:SF2">
    <property type="entry name" value="THYMIDYLYLTRANSFERASE"/>
    <property type="match status" value="1"/>
</dbReference>
<gene>
    <name evidence="2" type="ORF">ENM88_01330</name>
</gene>
<dbReference type="InterPro" id="IPR005835">
    <property type="entry name" value="NTP_transferase_dom"/>
</dbReference>
<keyword evidence="2" id="KW-0808">Transferase</keyword>
<dbReference type="Gene3D" id="2.160.10.10">
    <property type="entry name" value="Hexapeptide repeat proteins"/>
    <property type="match status" value="1"/>
</dbReference>
<name>A0A7J3X5J1_THEPE</name>